<dbReference type="OrthoDB" id="134981at2"/>
<proteinExistence type="predicted"/>
<dbReference type="Pfam" id="PF20129">
    <property type="entry name" value="DUF6519"/>
    <property type="match status" value="2"/>
</dbReference>
<dbReference type="STRING" id="897.B2D07_13120"/>
<organism evidence="1 2">
    <name type="scientific">Desulfococcus multivorans DSM 2059</name>
    <dbReference type="NCBI Taxonomy" id="1121405"/>
    <lineage>
        <taxon>Bacteria</taxon>
        <taxon>Pseudomonadati</taxon>
        <taxon>Thermodesulfobacteriota</taxon>
        <taxon>Desulfobacteria</taxon>
        <taxon>Desulfobacterales</taxon>
        <taxon>Desulfococcaceae</taxon>
        <taxon>Desulfococcus</taxon>
    </lineage>
</organism>
<name>S7VEZ8_DESML</name>
<protein>
    <submittedName>
        <fullName evidence="1">Uncharacterized protein</fullName>
    </submittedName>
</protein>
<sequence>MKADYSRFRFNLNKGYTRVLLQQGRVTLDADWNEQVSIQADLDCKRSMDVIGQCGVPYGDAGFLVGIDGSGPSHDLTFGAGTIYVAGRRINLEAPEKYGTQPFLPDPPAISDPGENSRVDLVYLCVRERHITYLEDDTIREIALGGPDTTTRVQNIWQARVAEDVSLNRCGEDADILMTEAGVGAGLLTIIKDNAATVDENPCVTPLDTDFRGLENRLYRVEVHQGGTVAGGASVKWSRYNGAVAFKVVEINASNRVLTLARLGWDQIVTLSANSWIELVSEADELAGRPGAMLQISADAGAVNDAQRQVTLKNVAGITAVLNGYDPENDNVKVRLWDTAAIVLNDHFDPATHTTEIILEDGIGIDIRVENPDDTFRTGDYWTFTARAIQGRVEELTDAPPQGPERHCCKLALIHWNPGEGAPTTIEDCRPLFPALTEMLQLHYVGGDGQEGRPGDTLPGPLMVRADRGEHPAANVPVIFEVKTEGLGGKIFTDTNPTGGDRIVVYTDGEGLAACQWQLGNNRTRYHQRVTAFIDAPADARRHQQVNFNANLSIAEAVSYLPPETCINIGKSVNTVAGALDALCAIEADGVTYTPPGDCTRLKDASTVAEALDALCTPAFHVEGIFWLLDDNEAVHDQTVPLKRFIDGLLIVCDDVPEPATIKQASVFVTLELPSDTLSGVMMSYILEGDLEVSGTKILWKPSARAERFLTQDIGRVVGTGGVFPARLFLKGSKIHVEGNPKIHMDGNVVNSPDEPHNLMLPSGNGVKGSTFEMWFNIEFEAIEIPDGIDVVGVLHPGSFMGFKITSKENTTITIENLPAVNSRLTAFDIAYGHRQAIQDAGISGYTVSETLLDRDRARSELLESGFDRDGDFGVNVLVQDEYERLAAVIIKEWQTTFDGFGLSFSLDTAAGEGIPDVLRAGNIDEDKPPISIVICDSNVLDTIRRQPELGEPDGIIRNPFFKRV</sequence>
<gene>
    <name evidence="1" type="ORF">dsmv_1419</name>
</gene>
<reference evidence="1 2" key="1">
    <citation type="journal article" date="2013" name="Genome Announc.">
        <title>Draft genome sequences for three mercury-methylating, sulfate-reducing bacteria.</title>
        <authorList>
            <person name="Brown S.D."/>
            <person name="Hurt R.A.Jr."/>
            <person name="Gilmour C.C."/>
            <person name="Elias D.A."/>
        </authorList>
    </citation>
    <scope>NUCLEOTIDE SEQUENCE [LARGE SCALE GENOMIC DNA]</scope>
    <source>
        <strain evidence="1 2">DSM 2059</strain>
    </source>
</reference>
<dbReference type="PATRIC" id="fig|1121405.3.peg.740"/>
<keyword evidence="2" id="KW-1185">Reference proteome</keyword>
<dbReference type="InterPro" id="IPR045392">
    <property type="entry name" value="DUF6519"/>
</dbReference>
<accession>S7VEZ8</accession>
<dbReference type="RefSeq" id="WP_020875766.1">
    <property type="nucleotide sequence ID" value="NZ_ATHJ01000059.1"/>
</dbReference>
<dbReference type="Proteomes" id="UP000014977">
    <property type="component" value="Unassembled WGS sequence"/>
</dbReference>
<comment type="caution">
    <text evidence="1">The sequence shown here is derived from an EMBL/GenBank/DDBJ whole genome shotgun (WGS) entry which is preliminary data.</text>
</comment>
<dbReference type="eggNOG" id="COG4447">
    <property type="taxonomic scope" value="Bacteria"/>
</dbReference>
<dbReference type="EMBL" id="ATHJ01000059">
    <property type="protein sequence ID" value="EPR43053.1"/>
    <property type="molecule type" value="Genomic_DNA"/>
</dbReference>
<evidence type="ECO:0000313" key="1">
    <source>
        <dbReference type="EMBL" id="EPR43053.1"/>
    </source>
</evidence>
<dbReference type="AlphaFoldDB" id="S7VEZ8"/>
<evidence type="ECO:0000313" key="2">
    <source>
        <dbReference type="Proteomes" id="UP000014977"/>
    </source>
</evidence>